<reference evidence="1" key="1">
    <citation type="submission" date="2023-06" db="EMBL/GenBank/DDBJ databases">
        <title>Black Yeasts Isolated from many extreme environments.</title>
        <authorList>
            <person name="Coleine C."/>
            <person name="Stajich J.E."/>
            <person name="Selbmann L."/>
        </authorList>
    </citation>
    <scope>NUCLEOTIDE SEQUENCE</scope>
    <source>
        <strain evidence="1">CCFEE 5200</strain>
    </source>
</reference>
<comment type="caution">
    <text evidence="1">The sequence shown here is derived from an EMBL/GenBank/DDBJ whole genome shotgun (WGS) entry which is preliminary data.</text>
</comment>
<accession>A0AAN6KBI9</accession>
<evidence type="ECO:0000313" key="1">
    <source>
        <dbReference type="EMBL" id="KAK0974145.1"/>
    </source>
</evidence>
<evidence type="ECO:0000313" key="2">
    <source>
        <dbReference type="Proteomes" id="UP001175353"/>
    </source>
</evidence>
<dbReference type="Proteomes" id="UP001175353">
    <property type="component" value="Unassembled WGS sequence"/>
</dbReference>
<organism evidence="1 2">
    <name type="scientific">Friedmanniomyces endolithicus</name>
    <dbReference type="NCBI Taxonomy" id="329885"/>
    <lineage>
        <taxon>Eukaryota</taxon>
        <taxon>Fungi</taxon>
        <taxon>Dikarya</taxon>
        <taxon>Ascomycota</taxon>
        <taxon>Pezizomycotina</taxon>
        <taxon>Dothideomycetes</taxon>
        <taxon>Dothideomycetidae</taxon>
        <taxon>Mycosphaerellales</taxon>
        <taxon>Teratosphaeriaceae</taxon>
        <taxon>Friedmanniomyces</taxon>
    </lineage>
</organism>
<sequence length="485" mass="54958">MDAFIPAPADSFELHHTTRIKYPSLKVFTRHLEEGSTEYWSPSSASIENIENRYDPILSLVQDKAVAAHQSREGDEASFSSLTKADTDLHRRAEAIAFLRAIPNPIEPANFSELFVHMAVVQRTNGVTVLRLATASDTNNANNMILVCERKTRFWVPNGGWEVNTATYAGNPVDFFGTVDEMNPVHKAQYIRDMVDLIWRQTDRAVRHVYVQGESQDLDTHSADGWREARRLPVAKVQLALTLATEEITTGSLDAEDDSCGCCTEKYGENEDPNCQSCRTLVLSDEASTTLKYDTDGPGYAFDNRFNIWENSMRSLADLDKHVAELNHELITVNAELLMRIFNHIRDMDDQEPLSSTPQHLQPTKMTSECRVLVAAMKFGLTKRSGRALVTSALFKELMTRVKDTMILGMFHNTSVRIYNPDALTVGAMAAIRQQALQQKRGPPLGFMEYCQRLISRTLQFYHIRQCTCAQRGSDHYHGLKRYWR</sequence>
<dbReference type="EMBL" id="JAUJLE010000156">
    <property type="protein sequence ID" value="KAK0974145.1"/>
    <property type="molecule type" value="Genomic_DNA"/>
</dbReference>
<proteinExistence type="predicted"/>
<dbReference type="AlphaFoldDB" id="A0AAN6KBI9"/>
<name>A0AAN6KBI9_9PEZI</name>
<protein>
    <submittedName>
        <fullName evidence="1">Uncharacterized protein</fullName>
    </submittedName>
</protein>
<keyword evidence="2" id="KW-1185">Reference proteome</keyword>
<gene>
    <name evidence="1" type="ORF">LTR91_014502</name>
</gene>